<keyword evidence="12 13" id="KW-0961">Cell wall biogenesis/degradation</keyword>
<feature type="domain" description="ATP-grasp" evidence="16">
    <location>
        <begin position="144"/>
        <end position="349"/>
    </location>
</feature>
<feature type="region of interest" description="Disordered" evidence="15">
    <location>
        <begin position="358"/>
        <end position="377"/>
    </location>
</feature>
<comment type="cofactor">
    <cofactor evidence="2">
        <name>Mg(2+)</name>
        <dbReference type="ChEBI" id="CHEBI:18420"/>
    </cofactor>
</comment>
<dbReference type="InterPro" id="IPR005905">
    <property type="entry name" value="D_ala_D_ala"/>
</dbReference>
<evidence type="ECO:0000256" key="15">
    <source>
        <dbReference type="SAM" id="MobiDB-lite"/>
    </source>
</evidence>
<accession>A0ABU0B0M4</accession>
<dbReference type="InterPro" id="IPR013815">
    <property type="entry name" value="ATP_grasp_subdomain_1"/>
</dbReference>
<dbReference type="SUPFAM" id="SSF56059">
    <property type="entry name" value="Glutathione synthetase ATP-binding domain-like"/>
    <property type="match status" value="1"/>
</dbReference>
<dbReference type="NCBIfam" id="NF002526">
    <property type="entry name" value="PRK01966.1-2"/>
    <property type="match status" value="1"/>
</dbReference>
<evidence type="ECO:0000256" key="11">
    <source>
        <dbReference type="ARBA" id="ARBA00023211"/>
    </source>
</evidence>
<dbReference type="Pfam" id="PF01820">
    <property type="entry name" value="Dala_Dala_lig_N"/>
    <property type="match status" value="1"/>
</dbReference>
<evidence type="ECO:0000313" key="17">
    <source>
        <dbReference type="EMBL" id="MDQ0286279.1"/>
    </source>
</evidence>
<evidence type="ECO:0000256" key="8">
    <source>
        <dbReference type="ARBA" id="ARBA00022842"/>
    </source>
</evidence>
<keyword evidence="5" id="KW-0479">Metal-binding</keyword>
<evidence type="ECO:0000313" key="18">
    <source>
        <dbReference type="Proteomes" id="UP001225644"/>
    </source>
</evidence>
<dbReference type="PANTHER" id="PTHR23132:SF25">
    <property type="entry name" value="D-ALANINE--D-ALANINE LIGASE A"/>
    <property type="match status" value="1"/>
</dbReference>
<dbReference type="GO" id="GO:0008716">
    <property type="term" value="F:D-alanine-D-alanine ligase activity"/>
    <property type="evidence" value="ECO:0007669"/>
    <property type="project" value="UniProtKB-EC"/>
</dbReference>
<gene>
    <name evidence="13" type="primary">ddl</name>
    <name evidence="17" type="ORF">J2Z49_001391</name>
</gene>
<comment type="pathway">
    <text evidence="13">Cell wall biogenesis; peptidoglycan biosynthesis.</text>
</comment>
<keyword evidence="8" id="KW-0460">Magnesium</keyword>
<dbReference type="InterPro" id="IPR016185">
    <property type="entry name" value="PreATP-grasp_dom_sf"/>
</dbReference>
<evidence type="ECO:0000256" key="4">
    <source>
        <dbReference type="ARBA" id="ARBA00022598"/>
    </source>
</evidence>
<dbReference type="InterPro" id="IPR011761">
    <property type="entry name" value="ATP-grasp"/>
</dbReference>
<organism evidence="17 18">
    <name type="scientific">Desulfofundulus luciae</name>
    <dbReference type="NCBI Taxonomy" id="74702"/>
    <lineage>
        <taxon>Bacteria</taxon>
        <taxon>Bacillati</taxon>
        <taxon>Bacillota</taxon>
        <taxon>Clostridia</taxon>
        <taxon>Eubacteriales</taxon>
        <taxon>Peptococcaceae</taxon>
        <taxon>Desulfofundulus</taxon>
    </lineage>
</organism>
<keyword evidence="9 13" id="KW-0133">Cell shape</keyword>
<evidence type="ECO:0000256" key="2">
    <source>
        <dbReference type="ARBA" id="ARBA00001946"/>
    </source>
</evidence>
<evidence type="ECO:0000256" key="12">
    <source>
        <dbReference type="ARBA" id="ARBA00023316"/>
    </source>
</evidence>
<dbReference type="InterPro" id="IPR011127">
    <property type="entry name" value="Dala_Dala_lig_N"/>
</dbReference>
<dbReference type="EC" id="6.3.2.4" evidence="13"/>
<dbReference type="Gene3D" id="3.40.50.20">
    <property type="match status" value="1"/>
</dbReference>
<name>A0ABU0B0M4_9FIRM</name>
<dbReference type="EMBL" id="JAUSUX010000008">
    <property type="protein sequence ID" value="MDQ0286279.1"/>
    <property type="molecule type" value="Genomic_DNA"/>
</dbReference>
<keyword evidence="18" id="KW-1185">Reference proteome</keyword>
<dbReference type="SUPFAM" id="SSF52440">
    <property type="entry name" value="PreATP-grasp domain"/>
    <property type="match status" value="1"/>
</dbReference>
<keyword evidence="7 14" id="KW-0067">ATP-binding</keyword>
<dbReference type="Pfam" id="PF07478">
    <property type="entry name" value="Dala_Dala_lig_C"/>
    <property type="match status" value="1"/>
</dbReference>
<evidence type="ECO:0000256" key="14">
    <source>
        <dbReference type="PROSITE-ProRule" id="PRU00409"/>
    </source>
</evidence>
<comment type="caution">
    <text evidence="17">The sequence shown here is derived from an EMBL/GenBank/DDBJ whole genome shotgun (WGS) entry which is preliminary data.</text>
</comment>
<keyword evidence="13" id="KW-0963">Cytoplasm</keyword>
<evidence type="ECO:0000256" key="9">
    <source>
        <dbReference type="ARBA" id="ARBA00022960"/>
    </source>
</evidence>
<keyword evidence="4 13" id="KW-0436">Ligase</keyword>
<comment type="catalytic activity">
    <reaction evidence="13">
        <text>2 D-alanine + ATP = D-alanyl-D-alanine + ADP + phosphate + H(+)</text>
        <dbReference type="Rhea" id="RHEA:11224"/>
        <dbReference type="ChEBI" id="CHEBI:15378"/>
        <dbReference type="ChEBI" id="CHEBI:30616"/>
        <dbReference type="ChEBI" id="CHEBI:43474"/>
        <dbReference type="ChEBI" id="CHEBI:57416"/>
        <dbReference type="ChEBI" id="CHEBI:57822"/>
        <dbReference type="ChEBI" id="CHEBI:456216"/>
        <dbReference type="EC" id="6.3.2.4"/>
    </reaction>
</comment>
<dbReference type="NCBIfam" id="NF002528">
    <property type="entry name" value="PRK01966.1-4"/>
    <property type="match status" value="1"/>
</dbReference>
<proteinExistence type="inferred from homology"/>
<dbReference type="PANTHER" id="PTHR23132">
    <property type="entry name" value="D-ALANINE--D-ALANINE LIGASE"/>
    <property type="match status" value="1"/>
</dbReference>
<dbReference type="PROSITE" id="PS00843">
    <property type="entry name" value="DALA_DALA_LIGASE_1"/>
    <property type="match status" value="1"/>
</dbReference>
<dbReference type="HAMAP" id="MF_00047">
    <property type="entry name" value="Dala_Dala_lig"/>
    <property type="match status" value="1"/>
</dbReference>
<evidence type="ECO:0000259" key="16">
    <source>
        <dbReference type="PROSITE" id="PS50975"/>
    </source>
</evidence>
<protein>
    <recommendedName>
        <fullName evidence="13">D-alanine--D-alanine ligase</fullName>
        <ecNumber evidence="13">6.3.2.4</ecNumber>
    </recommendedName>
    <alternativeName>
        <fullName evidence="13">D-Ala-D-Ala ligase</fullName>
    </alternativeName>
    <alternativeName>
        <fullName evidence="13">D-alanylalanine synthetase</fullName>
    </alternativeName>
</protein>
<dbReference type="PROSITE" id="PS50975">
    <property type="entry name" value="ATP_GRASP"/>
    <property type="match status" value="1"/>
</dbReference>
<dbReference type="PROSITE" id="PS00844">
    <property type="entry name" value="DALA_DALA_LIGASE_2"/>
    <property type="match status" value="1"/>
</dbReference>
<reference evidence="17 18" key="1">
    <citation type="submission" date="2023-07" db="EMBL/GenBank/DDBJ databases">
        <title>Genomic Encyclopedia of Type Strains, Phase IV (KMG-IV): sequencing the most valuable type-strain genomes for metagenomic binning, comparative biology and taxonomic classification.</title>
        <authorList>
            <person name="Goeker M."/>
        </authorList>
    </citation>
    <scope>NUCLEOTIDE SEQUENCE [LARGE SCALE GENOMIC DNA]</scope>
    <source>
        <strain evidence="17 18">DSM 12396</strain>
    </source>
</reference>
<evidence type="ECO:0000256" key="6">
    <source>
        <dbReference type="ARBA" id="ARBA00022741"/>
    </source>
</evidence>
<dbReference type="PIRSF" id="PIRSF039102">
    <property type="entry name" value="Ddl/VanB"/>
    <property type="match status" value="1"/>
</dbReference>
<evidence type="ECO:0000256" key="7">
    <source>
        <dbReference type="ARBA" id="ARBA00022840"/>
    </source>
</evidence>
<dbReference type="Gene3D" id="3.30.1490.20">
    <property type="entry name" value="ATP-grasp fold, A domain"/>
    <property type="match status" value="1"/>
</dbReference>
<comment type="similarity">
    <text evidence="3 13">Belongs to the D-alanine--D-alanine ligase family.</text>
</comment>
<comment type="subcellular location">
    <subcellularLocation>
        <location evidence="13">Cytoplasm</location>
    </subcellularLocation>
</comment>
<evidence type="ECO:0000256" key="1">
    <source>
        <dbReference type="ARBA" id="ARBA00001936"/>
    </source>
</evidence>
<dbReference type="Gene3D" id="3.30.470.20">
    <property type="entry name" value="ATP-grasp fold, B domain"/>
    <property type="match status" value="1"/>
</dbReference>
<comment type="cofactor">
    <cofactor evidence="1">
        <name>Mn(2+)</name>
        <dbReference type="ChEBI" id="CHEBI:29035"/>
    </cofactor>
</comment>
<evidence type="ECO:0000256" key="10">
    <source>
        <dbReference type="ARBA" id="ARBA00022984"/>
    </source>
</evidence>
<evidence type="ECO:0000256" key="5">
    <source>
        <dbReference type="ARBA" id="ARBA00022723"/>
    </source>
</evidence>
<keyword evidence="6 14" id="KW-0547">Nucleotide-binding</keyword>
<comment type="function">
    <text evidence="13">Cell wall formation.</text>
</comment>
<keyword evidence="11" id="KW-0464">Manganese</keyword>
<dbReference type="NCBIfam" id="NF002378">
    <property type="entry name" value="PRK01372.1"/>
    <property type="match status" value="1"/>
</dbReference>
<sequence length="377" mass="41656">MAKKRVAVIFGGRSGEHQVSLNSAASVIGALDKERYEIIPVAITPEGKWFAGIEPAQLLAGEDPEQLGQRVVLLADPTYGGLAPVGDGCVRVEQLCPIDVAFPVLHGTFGEDGTVQGLLELANIPYVGAGVMASAVGMDKVMMKTVFARHGLPQVRFCHFLRRDWERDPEAVLDRVEQLGYPVFVKPANLGSSVGISKVRNREELREAIDLAAGYDRKIIVEEFADVREVEVSVLGNDDPMASLPGEIIPLNEFYDYEAKYVEGKSRLVIPAQLPGETMLELQKLAIRAFKALDCAGLARVDFFLRRDNGAVLINEINTIPGFTRTSMYPKMWEVTGIPYQDLLDRLIELALERHREKNRSRTTFQPPGPPVKTGRF</sequence>
<evidence type="ECO:0000256" key="13">
    <source>
        <dbReference type="HAMAP-Rule" id="MF_00047"/>
    </source>
</evidence>
<dbReference type="RefSeq" id="WP_307401196.1">
    <property type="nucleotide sequence ID" value="NZ_JAUSUX010000008.1"/>
</dbReference>
<dbReference type="NCBIfam" id="TIGR01205">
    <property type="entry name" value="D_ala_D_alaTIGR"/>
    <property type="match status" value="1"/>
</dbReference>
<dbReference type="InterPro" id="IPR000291">
    <property type="entry name" value="D-Ala_lig_Van_CS"/>
</dbReference>
<dbReference type="Proteomes" id="UP001225644">
    <property type="component" value="Unassembled WGS sequence"/>
</dbReference>
<keyword evidence="10 13" id="KW-0573">Peptidoglycan synthesis</keyword>
<dbReference type="InterPro" id="IPR011095">
    <property type="entry name" value="Dala_Dala_lig_C"/>
</dbReference>
<evidence type="ECO:0000256" key="3">
    <source>
        <dbReference type="ARBA" id="ARBA00010871"/>
    </source>
</evidence>